<dbReference type="AlphaFoldDB" id="A0A919JV92"/>
<dbReference type="InterPro" id="IPR035185">
    <property type="entry name" value="DUF5305"/>
</dbReference>
<keyword evidence="2" id="KW-1133">Transmembrane helix</keyword>
<dbReference type="EMBL" id="BOMV01000008">
    <property type="protein sequence ID" value="GIE94052.1"/>
    <property type="molecule type" value="Genomic_DNA"/>
</dbReference>
<proteinExistence type="predicted"/>
<feature type="compositionally biased region" description="Basic residues" evidence="1">
    <location>
        <begin position="514"/>
        <end position="524"/>
    </location>
</feature>
<dbReference type="InterPro" id="IPR036286">
    <property type="entry name" value="LexA/Signal_pep-like_sf"/>
</dbReference>
<evidence type="ECO:0000256" key="2">
    <source>
        <dbReference type="SAM" id="Phobius"/>
    </source>
</evidence>
<dbReference type="CDD" id="cd06462">
    <property type="entry name" value="Peptidase_S24_S26"/>
    <property type="match status" value="1"/>
</dbReference>
<accession>A0A919JV92</accession>
<sequence length="524" mass="55970">MAVILGMAAIVAWAVMTARLSYVVTHGVSMNPVYYQGGLVFTVRADSYEVGQIVAYHGSSPGQRVLHRIIGGHGDTGFVLKGDNSQSVDPLKPTADELIGRAVLHIPKVGTWLEPLLGPSGLGVIGFLVVSGGAATARTRREIPRGRRKKRAKAMAPQGGSWAMAAAVLKAVGRLSTPLRVAAGGIAVAACSALVLGVLGWMKPVTYLEDAESGLSQSMAFSYTASVPRSAAYDGTTVTSPDPIFRKLTNQVKLGLSFRGYPGTFEVAARLTNGTGWHTTIPLSNSKRITGENHTTTVTLNLNDLDERAIAAAEAIGVPPAPVAISITARVSAPGRNPFVAALQLNLTSLQLSLVNGASSLLVKDSAAEQPAKIRVVREIKPFGYSIMTAGQARSYAVLSALCALVGAVVLALIARRLVPLRTRTEIERRYSHLLVPVEPMASPPGKPVVNVDNFPALVRLSERYGQMILTWRRPDADDFVVRDEGITYRYRVPLEEPTLQNIEHINRPNSSGTHRRKASSQVS</sequence>
<evidence type="ECO:0000313" key="3">
    <source>
        <dbReference type="EMBL" id="GIE94052.1"/>
    </source>
</evidence>
<dbReference type="Pfam" id="PF17231">
    <property type="entry name" value="DUF5305"/>
    <property type="match status" value="1"/>
</dbReference>
<evidence type="ECO:0000313" key="4">
    <source>
        <dbReference type="Proteomes" id="UP000636960"/>
    </source>
</evidence>
<feature type="transmembrane region" description="Helical" evidence="2">
    <location>
        <begin position="396"/>
        <end position="415"/>
    </location>
</feature>
<organism evidence="3 4">
    <name type="scientific">Paractinoplanes rishiriensis</name>
    <dbReference type="NCBI Taxonomy" id="1050105"/>
    <lineage>
        <taxon>Bacteria</taxon>
        <taxon>Bacillati</taxon>
        <taxon>Actinomycetota</taxon>
        <taxon>Actinomycetes</taxon>
        <taxon>Micromonosporales</taxon>
        <taxon>Micromonosporaceae</taxon>
        <taxon>Paractinoplanes</taxon>
    </lineage>
</organism>
<comment type="caution">
    <text evidence="3">The sequence shown here is derived from an EMBL/GenBank/DDBJ whole genome shotgun (WGS) entry which is preliminary data.</text>
</comment>
<dbReference type="Proteomes" id="UP000636960">
    <property type="component" value="Unassembled WGS sequence"/>
</dbReference>
<keyword evidence="4" id="KW-1185">Reference proteome</keyword>
<name>A0A919JV92_9ACTN</name>
<evidence type="ECO:0000256" key="1">
    <source>
        <dbReference type="SAM" id="MobiDB-lite"/>
    </source>
</evidence>
<feature type="region of interest" description="Disordered" evidence="1">
    <location>
        <begin position="502"/>
        <end position="524"/>
    </location>
</feature>
<reference evidence="3" key="1">
    <citation type="submission" date="2021-01" db="EMBL/GenBank/DDBJ databases">
        <title>Whole genome shotgun sequence of Actinoplanes rishiriensis NBRC 108556.</title>
        <authorList>
            <person name="Komaki H."/>
            <person name="Tamura T."/>
        </authorList>
    </citation>
    <scope>NUCLEOTIDE SEQUENCE</scope>
    <source>
        <strain evidence="3">NBRC 108556</strain>
    </source>
</reference>
<keyword evidence="2" id="KW-0472">Membrane</keyword>
<feature type="transmembrane region" description="Helical" evidence="2">
    <location>
        <begin position="179"/>
        <end position="201"/>
    </location>
</feature>
<gene>
    <name evidence="3" type="ORF">Ari01nite_15170</name>
</gene>
<dbReference type="SUPFAM" id="SSF51306">
    <property type="entry name" value="LexA/Signal peptidase"/>
    <property type="match status" value="1"/>
</dbReference>
<feature type="transmembrane region" description="Helical" evidence="2">
    <location>
        <begin position="116"/>
        <end position="135"/>
    </location>
</feature>
<evidence type="ECO:0008006" key="5">
    <source>
        <dbReference type="Google" id="ProtNLM"/>
    </source>
</evidence>
<protein>
    <recommendedName>
        <fullName evidence="5">Signal peptidase I</fullName>
    </recommendedName>
</protein>
<keyword evidence="2" id="KW-0812">Transmembrane</keyword>
<feature type="compositionally biased region" description="Polar residues" evidence="1">
    <location>
        <begin position="502"/>
        <end position="513"/>
    </location>
</feature>